<dbReference type="Proteomes" id="UP001202281">
    <property type="component" value="Unassembled WGS sequence"/>
</dbReference>
<evidence type="ECO:0000259" key="1">
    <source>
        <dbReference type="Pfam" id="PF00144"/>
    </source>
</evidence>
<comment type="caution">
    <text evidence="2">The sequence shown here is derived from an EMBL/GenBank/DDBJ whole genome shotgun (WGS) entry which is preliminary data.</text>
</comment>
<organism evidence="2 3">
    <name type="scientific">Novosphingobium beihaiensis</name>
    <dbReference type="NCBI Taxonomy" id="2930389"/>
    <lineage>
        <taxon>Bacteria</taxon>
        <taxon>Pseudomonadati</taxon>
        <taxon>Pseudomonadota</taxon>
        <taxon>Alphaproteobacteria</taxon>
        <taxon>Sphingomonadales</taxon>
        <taxon>Sphingomonadaceae</taxon>
        <taxon>Novosphingobium</taxon>
    </lineage>
</organism>
<dbReference type="EMBL" id="JALHLG010000014">
    <property type="protein sequence ID" value="MCJ2187432.1"/>
    <property type="molecule type" value="Genomic_DNA"/>
</dbReference>
<evidence type="ECO:0000313" key="3">
    <source>
        <dbReference type="Proteomes" id="UP001202281"/>
    </source>
</evidence>
<keyword evidence="3" id="KW-1185">Reference proteome</keyword>
<protein>
    <submittedName>
        <fullName evidence="2">Beta-lactamase family protein</fullName>
    </submittedName>
</protein>
<accession>A0ABT0BQW3</accession>
<evidence type="ECO:0000313" key="2">
    <source>
        <dbReference type="EMBL" id="MCJ2187432.1"/>
    </source>
</evidence>
<dbReference type="PANTHER" id="PTHR43283">
    <property type="entry name" value="BETA-LACTAMASE-RELATED"/>
    <property type="match status" value="1"/>
</dbReference>
<dbReference type="InterPro" id="IPR050789">
    <property type="entry name" value="Diverse_Enzym_Activities"/>
</dbReference>
<dbReference type="Pfam" id="PF00144">
    <property type="entry name" value="Beta-lactamase"/>
    <property type="match status" value="1"/>
</dbReference>
<dbReference type="InterPro" id="IPR012338">
    <property type="entry name" value="Beta-lactam/transpept-like"/>
</dbReference>
<dbReference type="PANTHER" id="PTHR43283:SF7">
    <property type="entry name" value="BETA-LACTAMASE-RELATED DOMAIN-CONTAINING PROTEIN"/>
    <property type="match status" value="1"/>
</dbReference>
<reference evidence="2 3" key="1">
    <citation type="submission" date="2022-04" db="EMBL/GenBank/DDBJ databases">
        <title>Identification of a novel bacterium isolated from mangrove sediments.</title>
        <authorList>
            <person name="Pan X."/>
        </authorList>
    </citation>
    <scope>NUCLEOTIDE SEQUENCE [LARGE SCALE GENOMIC DNA]</scope>
    <source>
        <strain evidence="2 3">B2638</strain>
    </source>
</reference>
<name>A0ABT0BQW3_9SPHN</name>
<gene>
    <name evidence="2" type="ORF">MTR66_11490</name>
</gene>
<feature type="domain" description="Beta-lactamase-related" evidence="1">
    <location>
        <begin position="82"/>
        <end position="373"/>
    </location>
</feature>
<sequence length="395" mass="42623">MPFARASHITPRVMPVRRLPHILALLALPTLWGCGQSAPEGPPPPSNASIAAIKDDGGAPQVPLARAIDALFDADSVGRTEALVIMKRGSVIAERYGKGITAKTRLPGWSMGQCVTALMIGQLVSDGRLRLNESAPVPAWQRPGDPRGVITLKQLLQMRSGLRHAENPEVGDGEERIESDRVRMLFLDGRDDMAAYAEAQPLEAPAGRVFENSSATPVILSDLAARVLAPDPDPTRRRQAVNDYLRNRVLAPIGMNSMQVGYDPAGTMIGAAMVHADARDWAKLGEFLRHSGSVKGAQILPRRWIQFMLAPSPRNEGYGAGVWLNRAPPGGDARLYPNILPSSLFACTGEYGQYVIGSPAQLLTVVRLGESDAAQQRVLHRRLGELLTLFPGGQP</sequence>
<dbReference type="Gene3D" id="3.40.710.10">
    <property type="entry name" value="DD-peptidase/beta-lactamase superfamily"/>
    <property type="match status" value="1"/>
</dbReference>
<proteinExistence type="predicted"/>
<dbReference type="InterPro" id="IPR001466">
    <property type="entry name" value="Beta-lactam-related"/>
</dbReference>
<dbReference type="SUPFAM" id="SSF56601">
    <property type="entry name" value="beta-lactamase/transpeptidase-like"/>
    <property type="match status" value="1"/>
</dbReference>